<evidence type="ECO:0000256" key="6">
    <source>
        <dbReference type="ARBA" id="ARBA00022842"/>
    </source>
</evidence>
<feature type="site" description="Critical for catalysis" evidence="12">
    <location>
        <position position="127"/>
    </location>
</feature>
<evidence type="ECO:0000256" key="1">
    <source>
        <dbReference type="ARBA" id="ARBA00001936"/>
    </source>
</evidence>
<dbReference type="GO" id="GO:0006097">
    <property type="term" value="P:glyoxylate cycle"/>
    <property type="evidence" value="ECO:0007669"/>
    <property type="project" value="UniProtKB-KW"/>
</dbReference>
<evidence type="ECO:0000313" key="17">
    <source>
        <dbReference type="EMBL" id="ODV92406.1"/>
    </source>
</evidence>
<keyword evidence="8 11" id="KW-0560">Oxidoreductase</keyword>
<evidence type="ECO:0000256" key="12">
    <source>
        <dbReference type="PIRSR" id="PIRSR000108-1"/>
    </source>
</evidence>
<keyword evidence="7 11" id="KW-0521">NADP</keyword>
<reference evidence="18" key="1">
    <citation type="submission" date="2016-02" db="EMBL/GenBank/DDBJ databases">
        <title>Comparative genomics of biotechnologically important yeasts.</title>
        <authorList>
            <consortium name="DOE Joint Genome Institute"/>
            <person name="Riley R."/>
            <person name="Haridas S."/>
            <person name="Wolfe K.H."/>
            <person name="Lopes M.R."/>
            <person name="Hittinger C.T."/>
            <person name="Goker M."/>
            <person name="Salamov A."/>
            <person name="Wisecaver J."/>
            <person name="Long T.M."/>
            <person name="Aerts A.L."/>
            <person name="Barry K."/>
            <person name="Choi C."/>
            <person name="Clum A."/>
            <person name="Coughlan A.Y."/>
            <person name="Deshpande S."/>
            <person name="Douglass A.P."/>
            <person name="Hanson S.J."/>
            <person name="Klenk H.-P."/>
            <person name="Labutti K."/>
            <person name="Lapidus A."/>
            <person name="Lindquist E."/>
            <person name="Lipzen A."/>
            <person name="Meier-Kolthoff J.P."/>
            <person name="Ohm R.A."/>
            <person name="Otillar R.P."/>
            <person name="Pangilinan J."/>
            <person name="Peng Y."/>
            <person name="Rokas A."/>
            <person name="Rosa C.A."/>
            <person name="Scheuner C."/>
            <person name="Sibirny A.A."/>
            <person name="Slot J.C."/>
            <person name="Stielow J.B."/>
            <person name="Sun H."/>
            <person name="Kurtzman C.P."/>
            <person name="Blackwell M."/>
            <person name="Jeffries T.W."/>
            <person name="Grigoriev I.V."/>
        </authorList>
    </citation>
    <scope>NUCLEOTIDE SEQUENCE [LARGE SCALE GENOMIC DNA]</scope>
    <source>
        <strain evidence="18">NRRL Y-17796</strain>
    </source>
</reference>
<evidence type="ECO:0000256" key="10">
    <source>
        <dbReference type="ARBA" id="ARBA00023554"/>
    </source>
</evidence>
<evidence type="ECO:0000256" key="8">
    <source>
        <dbReference type="ARBA" id="ARBA00023002"/>
    </source>
</evidence>
<feature type="binding site" evidence="13">
    <location>
        <position position="65"/>
    </location>
    <ligand>
        <name>D-threo-isocitrate</name>
        <dbReference type="ChEBI" id="CHEBI:15562"/>
    </ligand>
</feature>
<keyword evidence="18" id="KW-1185">Reference proteome</keyword>
<comment type="cofactor">
    <cofactor evidence="11 14">
        <name>Mg(2+)</name>
        <dbReference type="ChEBI" id="CHEBI:18420"/>
    </cofactor>
    <cofactor evidence="11 14">
        <name>Mn(2+)</name>
        <dbReference type="ChEBI" id="CHEBI:29035"/>
    </cofactor>
    <text evidence="11 14">Binds 1 Mg(2+) or Mn(2+) ion per subunit.</text>
</comment>
<dbReference type="InterPro" id="IPR004790">
    <property type="entry name" value="Isocitrate_DH_NADP"/>
</dbReference>
<gene>
    <name evidence="17" type="ORF">CANCADRAFT_993</name>
</gene>
<dbReference type="GO" id="GO:0006102">
    <property type="term" value="P:isocitrate metabolic process"/>
    <property type="evidence" value="ECO:0007669"/>
    <property type="project" value="InterPro"/>
</dbReference>
<feature type="site" description="Critical for catalysis" evidence="12">
    <location>
        <position position="200"/>
    </location>
</feature>
<evidence type="ECO:0000259" key="16">
    <source>
        <dbReference type="SMART" id="SM01329"/>
    </source>
</evidence>
<keyword evidence="4 11" id="KW-0816">Tricarboxylic acid cycle</keyword>
<dbReference type="GO" id="GO:0051287">
    <property type="term" value="F:NAD binding"/>
    <property type="evidence" value="ECO:0007669"/>
    <property type="project" value="InterPro"/>
</dbReference>
<proteinExistence type="inferred from homology"/>
<evidence type="ECO:0000256" key="5">
    <source>
        <dbReference type="ARBA" id="ARBA00022723"/>
    </source>
</evidence>
<feature type="binding site" evidence="13">
    <location>
        <position position="97"/>
    </location>
    <ligand>
        <name>D-threo-isocitrate</name>
        <dbReference type="ChEBI" id="CHEBI:15562"/>
    </ligand>
</feature>
<feature type="binding site" evidence="14">
    <location>
        <position position="240"/>
    </location>
    <ligand>
        <name>Mn(2+)</name>
        <dbReference type="ChEBI" id="CHEBI:29035"/>
    </ligand>
</feature>
<feature type="binding site" evidence="13">
    <location>
        <position position="120"/>
    </location>
    <ligand>
        <name>D-threo-isocitrate</name>
        <dbReference type="ChEBI" id="CHEBI:15562"/>
    </ligand>
</feature>
<dbReference type="InterPro" id="IPR019818">
    <property type="entry name" value="IsoCit/isopropylmalate_DH_CS"/>
</dbReference>
<evidence type="ECO:0000256" key="15">
    <source>
        <dbReference type="PIRSR" id="PIRSR000108-4"/>
    </source>
</evidence>
<dbReference type="PROSITE" id="PS00470">
    <property type="entry name" value="IDH_IMDH"/>
    <property type="match status" value="1"/>
</dbReference>
<evidence type="ECO:0000313" key="18">
    <source>
        <dbReference type="Proteomes" id="UP000095023"/>
    </source>
</evidence>
<dbReference type="Pfam" id="PF00180">
    <property type="entry name" value="Iso_dh"/>
    <property type="match status" value="1"/>
</dbReference>
<dbReference type="EMBL" id="KV453841">
    <property type="protein sequence ID" value="ODV92406.1"/>
    <property type="molecule type" value="Genomic_DNA"/>
</dbReference>
<protein>
    <recommendedName>
        <fullName evidence="11">Isocitrate dehydrogenase [NADP]</fullName>
        <ecNumber evidence="11">1.1.1.42</ecNumber>
    </recommendedName>
</protein>
<feature type="binding site" evidence="15">
    <location>
        <position position="316"/>
    </location>
    <ligand>
        <name>NADP(+)</name>
        <dbReference type="ChEBI" id="CHEBI:58349"/>
    </ligand>
</feature>
<keyword evidence="3" id="KW-0329">Glyoxylate bypass</keyword>
<evidence type="ECO:0000256" key="3">
    <source>
        <dbReference type="ARBA" id="ARBA00022435"/>
    </source>
</evidence>
<evidence type="ECO:0000256" key="9">
    <source>
        <dbReference type="ARBA" id="ARBA00023211"/>
    </source>
</evidence>
<feature type="binding site" evidence="14">
    <location>
        <position position="263"/>
    </location>
    <ligand>
        <name>Mn(2+)</name>
        <dbReference type="ChEBI" id="CHEBI:29035"/>
    </ligand>
</feature>
<feature type="binding site" evidence="13">
    <location>
        <begin position="82"/>
        <end position="88"/>
    </location>
    <ligand>
        <name>D-threo-isocitrate</name>
        <dbReference type="ChEBI" id="CHEBI:15562"/>
    </ligand>
</feature>
<dbReference type="NCBIfam" id="TIGR00127">
    <property type="entry name" value="nadp_idh_euk"/>
    <property type="match status" value="1"/>
</dbReference>
<evidence type="ECO:0000256" key="2">
    <source>
        <dbReference type="ARBA" id="ARBA00007769"/>
    </source>
</evidence>
<evidence type="ECO:0000256" key="7">
    <source>
        <dbReference type="ARBA" id="ARBA00022857"/>
    </source>
</evidence>
<evidence type="ECO:0000256" key="14">
    <source>
        <dbReference type="PIRSR" id="PIRSR000108-3"/>
    </source>
</evidence>
<keyword evidence="9 11" id="KW-0464">Manganese</keyword>
<keyword evidence="5 11" id="KW-0479">Metal-binding</keyword>
<dbReference type="SUPFAM" id="SSF53659">
    <property type="entry name" value="Isocitrate/Isopropylmalate dehydrogenase-like"/>
    <property type="match status" value="1"/>
</dbReference>
<evidence type="ECO:0000256" key="4">
    <source>
        <dbReference type="ARBA" id="ARBA00022532"/>
    </source>
</evidence>
<comment type="cofactor">
    <cofactor evidence="1">
        <name>Mn(2+)</name>
        <dbReference type="ChEBI" id="CHEBI:29035"/>
    </cofactor>
</comment>
<dbReference type="Proteomes" id="UP000095023">
    <property type="component" value="Unassembled WGS sequence"/>
</dbReference>
<dbReference type="NCBIfam" id="NF006156">
    <property type="entry name" value="PRK08299.1"/>
    <property type="match status" value="1"/>
</dbReference>
<dbReference type="GO" id="GO:0006099">
    <property type="term" value="P:tricarboxylic acid cycle"/>
    <property type="evidence" value="ECO:0007669"/>
    <property type="project" value="UniProtKB-KW"/>
</dbReference>
<feature type="binding site" evidence="15">
    <location>
        <position position="70"/>
    </location>
    <ligand>
        <name>NADP(+)</name>
        <dbReference type="ChEBI" id="CHEBI:58349"/>
    </ligand>
</feature>
<comment type="catalytic activity">
    <reaction evidence="10 11">
        <text>D-threo-isocitrate + NADP(+) = 2-oxoglutarate + CO2 + NADPH</text>
        <dbReference type="Rhea" id="RHEA:19629"/>
        <dbReference type="ChEBI" id="CHEBI:15562"/>
        <dbReference type="ChEBI" id="CHEBI:16526"/>
        <dbReference type="ChEBI" id="CHEBI:16810"/>
        <dbReference type="ChEBI" id="CHEBI:57783"/>
        <dbReference type="ChEBI" id="CHEBI:58349"/>
        <dbReference type="EC" id="1.1.1.42"/>
    </reaction>
</comment>
<dbReference type="EC" id="1.1.1.42" evidence="11"/>
<feature type="binding site" evidence="15">
    <location>
        <begin position="298"/>
        <end position="303"/>
    </location>
    <ligand>
        <name>NADP(+)</name>
        <dbReference type="ChEBI" id="CHEBI:58349"/>
    </ligand>
</feature>
<dbReference type="PANTHER" id="PTHR11822">
    <property type="entry name" value="NADP-SPECIFIC ISOCITRATE DEHYDROGENASE"/>
    <property type="match status" value="1"/>
</dbReference>
<dbReference type="GO" id="GO:0005739">
    <property type="term" value="C:mitochondrion"/>
    <property type="evidence" value="ECO:0007669"/>
    <property type="project" value="TreeGrafter"/>
</dbReference>
<keyword evidence="6 11" id="KW-0460">Magnesium</keyword>
<evidence type="ECO:0000256" key="11">
    <source>
        <dbReference type="PIRNR" id="PIRNR000108"/>
    </source>
</evidence>
<dbReference type="InterPro" id="IPR024084">
    <property type="entry name" value="IsoPropMal-DH-like_dom"/>
</dbReference>
<dbReference type="PIRSF" id="PIRSF000108">
    <property type="entry name" value="IDH_NADP"/>
    <property type="match status" value="1"/>
</dbReference>
<dbReference type="PANTHER" id="PTHR11822:SF21">
    <property type="entry name" value="ISOCITRATE DEHYDROGENASE [NADP], MITOCHONDRIAL"/>
    <property type="match status" value="1"/>
</dbReference>
<dbReference type="OrthoDB" id="248923at2759"/>
<evidence type="ECO:0000256" key="13">
    <source>
        <dbReference type="PIRSR" id="PIRSR000108-2"/>
    </source>
</evidence>
<dbReference type="GO" id="GO:0000287">
    <property type="term" value="F:magnesium ion binding"/>
    <property type="evidence" value="ECO:0007669"/>
    <property type="project" value="InterPro"/>
</dbReference>
<dbReference type="GO" id="GO:0006739">
    <property type="term" value="P:NADP+ metabolic process"/>
    <property type="evidence" value="ECO:0007669"/>
    <property type="project" value="TreeGrafter"/>
</dbReference>
<feature type="binding site" evidence="15">
    <location>
        <begin position="63"/>
        <end position="65"/>
    </location>
    <ligand>
        <name>NADP(+)</name>
        <dbReference type="ChEBI" id="CHEBI:58349"/>
    </ligand>
</feature>
<dbReference type="Gene3D" id="3.40.718.10">
    <property type="entry name" value="Isopropylmalate Dehydrogenase"/>
    <property type="match status" value="1"/>
</dbReference>
<dbReference type="FunFam" id="3.40.718.10:FF:000002">
    <property type="entry name" value="Isocitrate dehydrogenase [NADP]"/>
    <property type="match status" value="1"/>
</dbReference>
<organism evidence="17 18">
    <name type="scientific">Tortispora caseinolytica NRRL Y-17796</name>
    <dbReference type="NCBI Taxonomy" id="767744"/>
    <lineage>
        <taxon>Eukaryota</taxon>
        <taxon>Fungi</taxon>
        <taxon>Dikarya</taxon>
        <taxon>Ascomycota</taxon>
        <taxon>Saccharomycotina</taxon>
        <taxon>Trigonopsidomycetes</taxon>
        <taxon>Trigonopsidales</taxon>
        <taxon>Trigonopsidaceae</taxon>
        <taxon>Tortispora</taxon>
    </lineage>
</organism>
<comment type="similarity">
    <text evidence="2 11">Belongs to the isocitrate and isopropylmalate dehydrogenases family.</text>
</comment>
<feature type="binding site" evidence="15">
    <location>
        <position position="248"/>
    </location>
    <ligand>
        <name>NADP(+)</name>
        <dbReference type="ChEBI" id="CHEBI:58349"/>
    </ligand>
</feature>
<dbReference type="SMART" id="SM01329">
    <property type="entry name" value="Iso_dh"/>
    <property type="match status" value="1"/>
</dbReference>
<accession>A0A1E4TKX1</accession>
<dbReference type="AlphaFoldDB" id="A0A1E4TKX1"/>
<feature type="domain" description="Isopropylmalate dehydrogenase-like" evidence="16">
    <location>
        <begin position="1"/>
        <end position="387"/>
    </location>
</feature>
<name>A0A1E4TKX1_9ASCO</name>
<sequence length="394" mass="44449">MDGDEMTRIIWKMIKDKLIFPYLDVDLKYYDLGIEYRDQTDDKVTIDAAEAILKYKVGVKCATITPDEARVKEFNLKKMWLSPNGTIRNILGGTVFREPIVIPRIPRLVPGWEKPIIIGRHAHGDQYKATDIVVPKEGTVELVYKPSDGSAPQVHKVFDYKNGGGVALAMYNTDESIRGFAHSSFKLALSKKYNLYMSTKNTILKRYDGRFKDIFQEIYDNEYQKDFEAAGIWYEHRLIDDMVAQMVKSKGGYIIAMKNYDGDVQSDIVAQGFGSLGLMTSVLITPDGNAFESEAAHGTVTRHYRQWQQGKETSTNSIASIFAWTRGLIQRGTLDETPEVVEFGKRLESAVLDTVQVDGIMTKDLALSCGKTDRSSYVLTEEFIDAVADRLAKN</sequence>
<dbReference type="GO" id="GO:0004450">
    <property type="term" value="F:isocitrate dehydrogenase (NADP+) activity"/>
    <property type="evidence" value="ECO:0007669"/>
    <property type="project" value="UniProtKB-EC"/>
</dbReference>